<organism evidence="2 3">
    <name type="scientific">Allacma fusca</name>
    <dbReference type="NCBI Taxonomy" id="39272"/>
    <lineage>
        <taxon>Eukaryota</taxon>
        <taxon>Metazoa</taxon>
        <taxon>Ecdysozoa</taxon>
        <taxon>Arthropoda</taxon>
        <taxon>Hexapoda</taxon>
        <taxon>Collembola</taxon>
        <taxon>Symphypleona</taxon>
        <taxon>Sminthuridae</taxon>
        <taxon>Allacma</taxon>
    </lineage>
</organism>
<accession>A0A8J2JFV5</accession>
<feature type="signal peptide" evidence="1">
    <location>
        <begin position="1"/>
        <end position="19"/>
    </location>
</feature>
<keyword evidence="3" id="KW-1185">Reference proteome</keyword>
<evidence type="ECO:0000313" key="2">
    <source>
        <dbReference type="EMBL" id="CAG7719425.1"/>
    </source>
</evidence>
<gene>
    <name evidence="2" type="ORF">AFUS01_LOCUS8751</name>
</gene>
<feature type="chain" id="PRO_5035161935" evidence="1">
    <location>
        <begin position="20"/>
        <end position="322"/>
    </location>
</feature>
<dbReference type="AlphaFoldDB" id="A0A8J2JFV5"/>
<evidence type="ECO:0000313" key="3">
    <source>
        <dbReference type="Proteomes" id="UP000708208"/>
    </source>
</evidence>
<dbReference type="Proteomes" id="UP000708208">
    <property type="component" value="Unassembled WGS sequence"/>
</dbReference>
<keyword evidence="1" id="KW-0732">Signal</keyword>
<evidence type="ECO:0000256" key="1">
    <source>
        <dbReference type="SAM" id="SignalP"/>
    </source>
</evidence>
<feature type="non-terminal residue" evidence="2">
    <location>
        <position position="322"/>
    </location>
</feature>
<protein>
    <submittedName>
        <fullName evidence="2">Uncharacterized protein</fullName>
    </submittedName>
</protein>
<sequence>MQLIIYIVCAYFLVSETSTSEGKLSNDFHFQDFRLWYQAFGNCFNVIFSPNFDIANLNETTTPILYYKNSTINETSRYREFYPILFNQLPGNAKQSCKALLFMQSFNSNTSRNNCSVFVDSAYFLIPGMTSVPYLTIGTAENGYEKCYWALINFKGRQLDRIDLNWLNFMLLQGNTLSSKAQQFPMSAIDTAKISYWFVLCVHCLGIDANEYDVDLNRTDIRSEMDSKFGEIQPHYSYIMLSTDSDPAGYLMNLNTVSNGKDKLTRFLGNFDSLIFEIVSKRLSNTSLSTILNVGMRLRIRRSSFIIVNFHPNQNNIYFHGF</sequence>
<name>A0A8J2JFV5_9HEXA</name>
<comment type="caution">
    <text evidence="2">The sequence shown here is derived from an EMBL/GenBank/DDBJ whole genome shotgun (WGS) entry which is preliminary data.</text>
</comment>
<reference evidence="2" key="1">
    <citation type="submission" date="2021-06" db="EMBL/GenBank/DDBJ databases">
        <authorList>
            <person name="Hodson N. C."/>
            <person name="Mongue J. A."/>
            <person name="Jaron S. K."/>
        </authorList>
    </citation>
    <scope>NUCLEOTIDE SEQUENCE</scope>
</reference>
<proteinExistence type="predicted"/>
<dbReference type="EMBL" id="CAJVCH010061338">
    <property type="protein sequence ID" value="CAG7719425.1"/>
    <property type="molecule type" value="Genomic_DNA"/>
</dbReference>